<dbReference type="PANTHER" id="PTHR34595:SF7">
    <property type="entry name" value="SLL1039 PROTEIN"/>
    <property type="match status" value="1"/>
</dbReference>
<dbReference type="Proteomes" id="UP000529795">
    <property type="component" value="Unassembled WGS sequence"/>
</dbReference>
<dbReference type="InterPro" id="IPR051680">
    <property type="entry name" value="ATP-dep_Glu-Cys_Ligase-2"/>
</dbReference>
<feature type="domain" description="DUF403" evidence="1">
    <location>
        <begin position="2"/>
        <end position="309"/>
    </location>
</feature>
<keyword evidence="3" id="KW-1185">Reference proteome</keyword>
<evidence type="ECO:0000313" key="3">
    <source>
        <dbReference type="Proteomes" id="UP000529795"/>
    </source>
</evidence>
<protein>
    <submittedName>
        <fullName evidence="2">Putative alpha-E superfamily protein</fullName>
    </submittedName>
</protein>
<dbReference type="EMBL" id="JACIEV010000002">
    <property type="protein sequence ID" value="MBB4153196.1"/>
    <property type="molecule type" value="Genomic_DNA"/>
</dbReference>
<proteinExistence type="predicted"/>
<name>A0A840FA83_9SPHN</name>
<dbReference type="InterPro" id="IPR007296">
    <property type="entry name" value="DUF403"/>
</dbReference>
<gene>
    <name evidence="2" type="ORF">GGQ80_001084</name>
</gene>
<sequence>MLLSRTAAQLYWLGRYVERAEFTAQLVEATLRLDQLAARPAGNDAWASALAVASQTQGFAATGAELSDTAVTQYLLLAQNNPSSIRSCIDAARHNARAVRTALSREAWISINRSWISLRGRQRLDDAQSILALIEELKADARGFEGALNRMLRNESRFLISLGQAIERANGTARLLDVKYHLLLPAGESVGGAIDRDQWTGILRTVSAVTAYRWLYREGLKPWLVAEFLVLREELPRSLVASTEQIVNLLTRIGHRTGQQGEADRLARRKRQQLRQITAETLIQGGLHEFLGRFLGEIADLDRAISQQFRFN</sequence>
<dbReference type="RefSeq" id="WP_183982854.1">
    <property type="nucleotide sequence ID" value="NZ_JACIEV010000002.1"/>
</dbReference>
<dbReference type="Pfam" id="PF04168">
    <property type="entry name" value="Alpha-E"/>
    <property type="match status" value="1"/>
</dbReference>
<comment type="caution">
    <text evidence="2">The sequence shown here is derived from an EMBL/GenBank/DDBJ whole genome shotgun (WGS) entry which is preliminary data.</text>
</comment>
<evidence type="ECO:0000313" key="2">
    <source>
        <dbReference type="EMBL" id="MBB4153196.1"/>
    </source>
</evidence>
<evidence type="ECO:0000259" key="1">
    <source>
        <dbReference type="Pfam" id="PF04168"/>
    </source>
</evidence>
<organism evidence="2 3">
    <name type="scientific">Sphingomonas jinjuensis</name>
    <dbReference type="NCBI Taxonomy" id="535907"/>
    <lineage>
        <taxon>Bacteria</taxon>
        <taxon>Pseudomonadati</taxon>
        <taxon>Pseudomonadota</taxon>
        <taxon>Alphaproteobacteria</taxon>
        <taxon>Sphingomonadales</taxon>
        <taxon>Sphingomonadaceae</taxon>
        <taxon>Sphingomonas</taxon>
    </lineage>
</organism>
<accession>A0A840FA83</accession>
<reference evidence="2 3" key="1">
    <citation type="submission" date="2020-08" db="EMBL/GenBank/DDBJ databases">
        <title>Genomic Encyclopedia of Type Strains, Phase IV (KMG-IV): sequencing the most valuable type-strain genomes for metagenomic binning, comparative biology and taxonomic classification.</title>
        <authorList>
            <person name="Goeker M."/>
        </authorList>
    </citation>
    <scope>NUCLEOTIDE SEQUENCE [LARGE SCALE GENOMIC DNA]</scope>
    <source>
        <strain evidence="2 3">YC6723</strain>
    </source>
</reference>
<dbReference type="AlphaFoldDB" id="A0A840FA83"/>
<dbReference type="PANTHER" id="PTHR34595">
    <property type="entry name" value="BLR5612 PROTEIN"/>
    <property type="match status" value="1"/>
</dbReference>